<feature type="transmembrane region" description="Helical" evidence="1">
    <location>
        <begin position="79"/>
        <end position="103"/>
    </location>
</feature>
<keyword evidence="1" id="KW-1133">Transmembrane helix</keyword>
<gene>
    <name evidence="2" type="ORF">EHO51_10070</name>
</gene>
<organism evidence="2 3">
    <name type="scientific">Methylocystis rosea</name>
    <dbReference type="NCBI Taxonomy" id="173366"/>
    <lineage>
        <taxon>Bacteria</taxon>
        <taxon>Pseudomonadati</taxon>
        <taxon>Pseudomonadota</taxon>
        <taxon>Alphaproteobacteria</taxon>
        <taxon>Hyphomicrobiales</taxon>
        <taxon>Methylocystaceae</taxon>
        <taxon>Methylocystis</taxon>
    </lineage>
</organism>
<name>A0A3G8M5A2_9HYPH</name>
<sequence length="158" mass="17174">MLINTPSIEQLSTVISQVTGPAFLLAAEAQLLAVLVSRLDRIIDRARTIVQTDGDSAAQVDLKAELPILRKRGLLMHYAIYWGVASCIVTSVLVIVSFGAAYLHVRHEYGAGLLFALAMALFTAALVAFARELQLGYIEISGGAKPLQRRARKSYPHV</sequence>
<reference evidence="2 3" key="1">
    <citation type="submission" date="2018-11" db="EMBL/GenBank/DDBJ databases">
        <title>Genome squencing of methanotrophic bacteria isolated from alkaline groundwater in Korea.</title>
        <authorList>
            <person name="Nguyen L.N."/>
        </authorList>
    </citation>
    <scope>NUCLEOTIDE SEQUENCE [LARGE SCALE GENOMIC DNA]</scope>
    <source>
        <strain evidence="2 3">GW6</strain>
    </source>
</reference>
<evidence type="ECO:0000256" key="1">
    <source>
        <dbReference type="SAM" id="Phobius"/>
    </source>
</evidence>
<dbReference type="Proteomes" id="UP000273982">
    <property type="component" value="Chromosome"/>
</dbReference>
<dbReference type="KEGG" id="mros:EHO51_10070"/>
<dbReference type="EMBL" id="CP034086">
    <property type="protein sequence ID" value="AZG77051.1"/>
    <property type="molecule type" value="Genomic_DNA"/>
</dbReference>
<accession>A0A3G8M5A2</accession>
<evidence type="ECO:0000313" key="2">
    <source>
        <dbReference type="EMBL" id="AZG77051.1"/>
    </source>
</evidence>
<dbReference type="AlphaFoldDB" id="A0A3G8M5A2"/>
<keyword evidence="1" id="KW-0812">Transmembrane</keyword>
<dbReference type="InterPro" id="IPR021279">
    <property type="entry name" value="DUF2721"/>
</dbReference>
<protein>
    <submittedName>
        <fullName evidence="2">DUF2721 domain-containing protein</fullName>
    </submittedName>
</protein>
<dbReference type="Pfam" id="PF11026">
    <property type="entry name" value="DUF2721"/>
    <property type="match status" value="1"/>
</dbReference>
<feature type="transmembrane region" description="Helical" evidence="1">
    <location>
        <begin position="109"/>
        <end position="130"/>
    </location>
</feature>
<keyword evidence="1" id="KW-0472">Membrane</keyword>
<proteinExistence type="predicted"/>
<dbReference type="RefSeq" id="WP_124738778.1">
    <property type="nucleotide sequence ID" value="NZ_CP034086.1"/>
</dbReference>
<evidence type="ECO:0000313" key="3">
    <source>
        <dbReference type="Proteomes" id="UP000273982"/>
    </source>
</evidence>
<feature type="transmembrane region" description="Helical" evidence="1">
    <location>
        <begin position="20"/>
        <end position="39"/>
    </location>
</feature>